<reference evidence="2 3" key="1">
    <citation type="journal article" date="2012" name="New Phytol.">
        <title>Insight into trade-off between wood decay and parasitism from the genome of a fungal forest pathogen.</title>
        <authorList>
            <person name="Olson A."/>
            <person name="Aerts A."/>
            <person name="Asiegbu F."/>
            <person name="Belbahri L."/>
            <person name="Bouzid O."/>
            <person name="Broberg A."/>
            <person name="Canback B."/>
            <person name="Coutinho P.M."/>
            <person name="Cullen D."/>
            <person name="Dalman K."/>
            <person name="Deflorio G."/>
            <person name="van Diepen L.T."/>
            <person name="Dunand C."/>
            <person name="Duplessis S."/>
            <person name="Durling M."/>
            <person name="Gonthier P."/>
            <person name="Grimwood J."/>
            <person name="Fossdal C.G."/>
            <person name="Hansson D."/>
            <person name="Henrissat B."/>
            <person name="Hietala A."/>
            <person name="Himmelstrand K."/>
            <person name="Hoffmeister D."/>
            <person name="Hogberg N."/>
            <person name="James T.Y."/>
            <person name="Karlsson M."/>
            <person name="Kohler A."/>
            <person name="Kues U."/>
            <person name="Lee Y.H."/>
            <person name="Lin Y.C."/>
            <person name="Lind M."/>
            <person name="Lindquist E."/>
            <person name="Lombard V."/>
            <person name="Lucas S."/>
            <person name="Lunden K."/>
            <person name="Morin E."/>
            <person name="Murat C."/>
            <person name="Park J."/>
            <person name="Raffaello T."/>
            <person name="Rouze P."/>
            <person name="Salamov A."/>
            <person name="Schmutz J."/>
            <person name="Solheim H."/>
            <person name="Stahlberg J."/>
            <person name="Velez H."/>
            <person name="de Vries R.P."/>
            <person name="Wiebenga A."/>
            <person name="Woodward S."/>
            <person name="Yakovlev I."/>
            <person name="Garbelotto M."/>
            <person name="Martin F."/>
            <person name="Grigoriev I.V."/>
            <person name="Stenlid J."/>
        </authorList>
    </citation>
    <scope>NUCLEOTIDE SEQUENCE [LARGE SCALE GENOMIC DNA]</scope>
    <source>
        <strain evidence="2 3">TC 32-1</strain>
    </source>
</reference>
<proteinExistence type="predicted"/>
<dbReference type="GO" id="GO:0016491">
    <property type="term" value="F:oxidoreductase activity"/>
    <property type="evidence" value="ECO:0007669"/>
    <property type="project" value="InterPro"/>
</dbReference>
<protein>
    <recommendedName>
        <fullName evidence="1">NADP-dependent oxidoreductase domain-containing protein</fullName>
    </recommendedName>
</protein>
<keyword evidence="3" id="KW-1185">Reference proteome</keyword>
<dbReference type="STRING" id="747525.W4JPQ4"/>
<dbReference type="GeneID" id="20678018"/>
<dbReference type="HOGENOM" id="CLU_023205_12_2_1"/>
<name>W4JPQ4_HETIT</name>
<dbReference type="OrthoDB" id="5945798at2759"/>
<evidence type="ECO:0000259" key="1">
    <source>
        <dbReference type="Pfam" id="PF00248"/>
    </source>
</evidence>
<dbReference type="KEGG" id="hir:HETIRDRAFT_482239"/>
<dbReference type="AlphaFoldDB" id="W4JPQ4"/>
<dbReference type="InParanoid" id="W4JPQ4"/>
<dbReference type="PRINTS" id="PR00069">
    <property type="entry name" value="ALDKETRDTASE"/>
</dbReference>
<dbReference type="RefSeq" id="XP_009552920.1">
    <property type="nucleotide sequence ID" value="XM_009554625.1"/>
</dbReference>
<gene>
    <name evidence="2" type="ORF">HETIRDRAFT_482239</name>
</gene>
<organism evidence="2 3">
    <name type="scientific">Heterobasidion irregulare (strain TC 32-1)</name>
    <dbReference type="NCBI Taxonomy" id="747525"/>
    <lineage>
        <taxon>Eukaryota</taxon>
        <taxon>Fungi</taxon>
        <taxon>Dikarya</taxon>
        <taxon>Basidiomycota</taxon>
        <taxon>Agaricomycotina</taxon>
        <taxon>Agaricomycetes</taxon>
        <taxon>Russulales</taxon>
        <taxon>Bondarzewiaceae</taxon>
        <taxon>Heterobasidion</taxon>
        <taxon>Heterobasidion annosum species complex</taxon>
    </lineage>
</organism>
<dbReference type="InterPro" id="IPR023210">
    <property type="entry name" value="NADP_OxRdtase_dom"/>
</dbReference>
<dbReference type="SUPFAM" id="SSF51430">
    <property type="entry name" value="NAD(P)-linked oxidoreductase"/>
    <property type="match status" value="1"/>
</dbReference>
<dbReference type="EMBL" id="KI925466">
    <property type="protein sequence ID" value="ETW75513.1"/>
    <property type="molecule type" value="Genomic_DNA"/>
</dbReference>
<dbReference type="PANTHER" id="PTHR11732">
    <property type="entry name" value="ALDO/KETO REDUCTASE"/>
    <property type="match status" value="1"/>
</dbReference>
<feature type="domain" description="NADP-dependent oxidoreductase" evidence="1">
    <location>
        <begin position="1"/>
        <end position="76"/>
    </location>
</feature>
<dbReference type="Proteomes" id="UP000030671">
    <property type="component" value="Unassembled WGS sequence"/>
</dbReference>
<sequence>MEKLIDTGKVKPIGVSDSSIKTLNQLLPRCKIIPATNQVEMHPCLPQTELKMFCEERGILLTAYSSLGFGSSPNFVCSIADAALSILERPPAPGDTNTTIPILVAGPALLAVADKHGATPGQIGQSSVMKLDEADMRALDTLHERPRMHRSLLTYPGSNGSILGWTYEQLG</sequence>
<dbReference type="eggNOG" id="KOG1577">
    <property type="taxonomic scope" value="Eukaryota"/>
</dbReference>
<evidence type="ECO:0000313" key="3">
    <source>
        <dbReference type="Proteomes" id="UP000030671"/>
    </source>
</evidence>
<accession>W4JPQ4</accession>
<evidence type="ECO:0000313" key="2">
    <source>
        <dbReference type="EMBL" id="ETW75513.1"/>
    </source>
</evidence>
<dbReference type="InterPro" id="IPR020471">
    <property type="entry name" value="AKR"/>
</dbReference>
<dbReference type="InterPro" id="IPR036812">
    <property type="entry name" value="NAD(P)_OxRdtase_dom_sf"/>
</dbReference>
<dbReference type="Gene3D" id="3.20.20.100">
    <property type="entry name" value="NADP-dependent oxidoreductase domain"/>
    <property type="match status" value="1"/>
</dbReference>
<dbReference type="Pfam" id="PF00248">
    <property type="entry name" value="Aldo_ket_red"/>
    <property type="match status" value="1"/>
</dbReference>